<sequence length="82" mass="8628">MPKNTKKTSPKVASHAAKTLQDPAASKTAKKLAASALSQSSSDKQTGSEMEEFAAKVLKSEKYSDGTKTLAASVVSQSNKKR</sequence>
<reference evidence="3" key="1">
    <citation type="journal article" date="2019" name="Int. J. Syst. Evol. Microbiol.">
        <title>The Global Catalogue of Microorganisms (GCM) 10K type strain sequencing project: providing services to taxonomists for standard genome sequencing and annotation.</title>
        <authorList>
            <consortium name="The Broad Institute Genomics Platform"/>
            <consortium name="The Broad Institute Genome Sequencing Center for Infectious Disease"/>
            <person name="Wu L."/>
            <person name="Ma J."/>
        </authorList>
    </citation>
    <scope>NUCLEOTIDE SEQUENCE [LARGE SCALE GENOMIC DNA]</scope>
    <source>
        <strain evidence="3">KCTC 52277</strain>
    </source>
</reference>
<gene>
    <name evidence="2" type="ORF">ACFOE0_11600</name>
</gene>
<dbReference type="Proteomes" id="UP001595621">
    <property type="component" value="Unassembled WGS sequence"/>
</dbReference>
<keyword evidence="3" id="KW-1185">Reference proteome</keyword>
<evidence type="ECO:0008006" key="4">
    <source>
        <dbReference type="Google" id="ProtNLM"/>
    </source>
</evidence>
<proteinExistence type="predicted"/>
<evidence type="ECO:0000313" key="3">
    <source>
        <dbReference type="Proteomes" id="UP001595621"/>
    </source>
</evidence>
<name>A0ABV7GBU5_9GAMM</name>
<comment type="caution">
    <text evidence="2">The sequence shown here is derived from an EMBL/GenBank/DDBJ whole genome shotgun (WGS) entry which is preliminary data.</text>
</comment>
<feature type="region of interest" description="Disordered" evidence="1">
    <location>
        <begin position="1"/>
        <end position="27"/>
    </location>
</feature>
<protein>
    <recommendedName>
        <fullName evidence="4">SMP domain-containing protein</fullName>
    </recommendedName>
</protein>
<dbReference type="EMBL" id="JBHRTD010000014">
    <property type="protein sequence ID" value="MFC3138825.1"/>
    <property type="molecule type" value="Genomic_DNA"/>
</dbReference>
<evidence type="ECO:0000256" key="1">
    <source>
        <dbReference type="SAM" id="MobiDB-lite"/>
    </source>
</evidence>
<accession>A0ABV7GBU5</accession>
<dbReference type="RefSeq" id="WP_248937456.1">
    <property type="nucleotide sequence ID" value="NZ_JAKILF010000009.1"/>
</dbReference>
<organism evidence="2 3">
    <name type="scientific">Shewanella submarina</name>
    <dbReference type="NCBI Taxonomy" id="2016376"/>
    <lineage>
        <taxon>Bacteria</taxon>
        <taxon>Pseudomonadati</taxon>
        <taxon>Pseudomonadota</taxon>
        <taxon>Gammaproteobacteria</taxon>
        <taxon>Alteromonadales</taxon>
        <taxon>Shewanellaceae</taxon>
        <taxon>Shewanella</taxon>
    </lineage>
</organism>
<evidence type="ECO:0000313" key="2">
    <source>
        <dbReference type="EMBL" id="MFC3138825.1"/>
    </source>
</evidence>